<keyword evidence="2" id="KW-0732">Signal</keyword>
<feature type="chain" id="PRO_5035313027" evidence="2">
    <location>
        <begin position="24"/>
        <end position="334"/>
    </location>
</feature>
<dbReference type="InterPro" id="IPR006311">
    <property type="entry name" value="TAT_signal"/>
</dbReference>
<comment type="similarity">
    <text evidence="1">Belongs to the UPF0065 (bug) family.</text>
</comment>
<evidence type="ECO:0000256" key="2">
    <source>
        <dbReference type="SAM" id="SignalP"/>
    </source>
</evidence>
<evidence type="ECO:0000313" key="3">
    <source>
        <dbReference type="EMBL" id="GGG46991.1"/>
    </source>
</evidence>
<proteinExistence type="inferred from homology"/>
<dbReference type="AlphaFoldDB" id="A0A8J2ZE42"/>
<dbReference type="CDD" id="cd07012">
    <property type="entry name" value="PBP2_Bug_TTT"/>
    <property type="match status" value="1"/>
</dbReference>
<dbReference type="PROSITE" id="PS51318">
    <property type="entry name" value="TAT"/>
    <property type="match status" value="1"/>
</dbReference>
<dbReference type="PANTHER" id="PTHR42928">
    <property type="entry name" value="TRICARBOXYLATE-BINDING PROTEIN"/>
    <property type="match status" value="1"/>
</dbReference>
<dbReference type="InterPro" id="IPR005064">
    <property type="entry name" value="BUG"/>
</dbReference>
<dbReference type="EMBL" id="BMKS01000015">
    <property type="protein sequence ID" value="GGG46991.1"/>
    <property type="molecule type" value="Genomic_DNA"/>
</dbReference>
<comment type="caution">
    <text evidence="3">The sequence shown here is derived from an EMBL/GenBank/DDBJ whole genome shotgun (WGS) entry which is preliminary data.</text>
</comment>
<sequence>MIRTGRRGLLAVGASALAGTALGARQGQAQGAGGNRGAFPTRPVTIVVPFPPGGSTDVTARIMAELMAPRLGQPVLVENRPGAQTIIAAEHVARAAPDGHTLLMPSGTTLTINPLIGRNLPYRPEDFAPIALVATLPFALVVRQGMPATVEEFVALARARPGAINYGHNGRGSFNHIVGAMIEEKLGIRMQDIPYRGDAAQTQDLLGGTLDAMVVGGASGLAAHRTGRARILAWTAERRLPGLPDQPVFAETHPDLVAQTWFGLLAPARTPQAAIARLSEAAQVALQDGSLRERLLAEGIVSAAPAGPEAFAEFLRTEAARWAPLLQRLDIRLN</sequence>
<dbReference type="Proteomes" id="UP000597507">
    <property type="component" value="Unassembled WGS sequence"/>
</dbReference>
<dbReference type="SUPFAM" id="SSF53850">
    <property type="entry name" value="Periplasmic binding protein-like II"/>
    <property type="match status" value="1"/>
</dbReference>
<evidence type="ECO:0000313" key="4">
    <source>
        <dbReference type="Proteomes" id="UP000597507"/>
    </source>
</evidence>
<name>A0A8J2ZE42_9PROT</name>
<keyword evidence="4" id="KW-1185">Reference proteome</keyword>
<reference evidence="3 4" key="1">
    <citation type="journal article" date="2014" name="Int. J. Syst. Evol. Microbiol.">
        <title>Complete genome sequence of Corynebacterium casei LMG S-19264T (=DSM 44701T), isolated from a smear-ripened cheese.</title>
        <authorList>
            <consortium name="US DOE Joint Genome Institute (JGI-PGF)"/>
            <person name="Walter F."/>
            <person name="Albersmeier A."/>
            <person name="Kalinowski J."/>
            <person name="Ruckert C."/>
        </authorList>
    </citation>
    <scope>NUCLEOTIDE SEQUENCE [LARGE SCALE GENOMIC DNA]</scope>
    <source>
        <strain evidence="3 4">CGMCC 1.16330</strain>
    </source>
</reference>
<accession>A0A8J2ZE42</accession>
<dbReference type="PIRSF" id="PIRSF017082">
    <property type="entry name" value="YflP"/>
    <property type="match status" value="1"/>
</dbReference>
<dbReference type="InterPro" id="IPR042100">
    <property type="entry name" value="Bug_dom1"/>
</dbReference>
<dbReference type="Gene3D" id="3.40.190.150">
    <property type="entry name" value="Bordetella uptake gene, domain 1"/>
    <property type="match status" value="1"/>
</dbReference>
<gene>
    <name evidence="3" type="ORF">GCM10010964_37940</name>
</gene>
<dbReference type="Pfam" id="PF03401">
    <property type="entry name" value="TctC"/>
    <property type="match status" value="1"/>
</dbReference>
<dbReference type="RefSeq" id="WP_188903095.1">
    <property type="nucleotide sequence ID" value="NZ_BMKS01000015.1"/>
</dbReference>
<feature type="signal peptide" evidence="2">
    <location>
        <begin position="1"/>
        <end position="23"/>
    </location>
</feature>
<evidence type="ECO:0000256" key="1">
    <source>
        <dbReference type="ARBA" id="ARBA00006987"/>
    </source>
</evidence>
<dbReference type="PANTHER" id="PTHR42928:SF5">
    <property type="entry name" value="BLR1237 PROTEIN"/>
    <property type="match status" value="1"/>
</dbReference>
<dbReference type="Gene3D" id="3.40.190.10">
    <property type="entry name" value="Periplasmic binding protein-like II"/>
    <property type="match status" value="1"/>
</dbReference>
<organism evidence="3 4">
    <name type="scientific">Caldovatus sediminis</name>
    <dbReference type="NCBI Taxonomy" id="2041189"/>
    <lineage>
        <taxon>Bacteria</taxon>
        <taxon>Pseudomonadati</taxon>
        <taxon>Pseudomonadota</taxon>
        <taxon>Alphaproteobacteria</taxon>
        <taxon>Acetobacterales</taxon>
        <taxon>Roseomonadaceae</taxon>
        <taxon>Caldovatus</taxon>
    </lineage>
</organism>
<protein>
    <submittedName>
        <fullName evidence="3">Exported protein</fullName>
    </submittedName>
</protein>